<dbReference type="InterPro" id="IPR050668">
    <property type="entry name" value="Cytochrome_b5"/>
</dbReference>
<dbReference type="InterPro" id="IPR001199">
    <property type="entry name" value="Cyt_B5-like_heme/steroid-bd"/>
</dbReference>
<dbReference type="GeneID" id="7829172"/>
<evidence type="ECO:0000256" key="5">
    <source>
        <dbReference type="SAM" id="MobiDB-lite"/>
    </source>
</evidence>
<dbReference type="STRING" id="312017.Q23D01"/>
<evidence type="ECO:0000256" key="3">
    <source>
        <dbReference type="ARBA" id="ARBA00023004"/>
    </source>
</evidence>
<comment type="similarity">
    <text evidence="4">Belongs to the cytochrome b5 family.</text>
</comment>
<gene>
    <name evidence="7" type="ORF">TTHERM_00051880</name>
</gene>
<dbReference type="OMA" id="AFDDFGH"/>
<dbReference type="Gene3D" id="3.10.120.10">
    <property type="entry name" value="Cytochrome b5-like heme/steroid binding domain"/>
    <property type="match status" value="1"/>
</dbReference>
<evidence type="ECO:0000256" key="4">
    <source>
        <dbReference type="ARBA" id="ARBA00038168"/>
    </source>
</evidence>
<sequence length="109" mass="12175">MGQENSKSNNTLDPNGFQKPMEKNIKDQILSLPQYTLEQVAQHNQPTDAWIIINGLVFDITQYQHAHPGGSKIIFAKAGQDGSDDFEALKHSQRAKEKLKTLCVGRLAK</sequence>
<proteinExistence type="inferred from homology"/>
<evidence type="ECO:0000256" key="2">
    <source>
        <dbReference type="ARBA" id="ARBA00022723"/>
    </source>
</evidence>
<dbReference type="FunFam" id="3.10.120.10:FF:000007">
    <property type="entry name" value="Sulfite oxidase, mitochondrial"/>
    <property type="match status" value="1"/>
</dbReference>
<dbReference type="GO" id="GO:0020037">
    <property type="term" value="F:heme binding"/>
    <property type="evidence" value="ECO:0007669"/>
    <property type="project" value="TreeGrafter"/>
</dbReference>
<dbReference type="GO" id="GO:0016020">
    <property type="term" value="C:membrane"/>
    <property type="evidence" value="ECO:0007669"/>
    <property type="project" value="TreeGrafter"/>
</dbReference>
<evidence type="ECO:0000256" key="1">
    <source>
        <dbReference type="ARBA" id="ARBA00022617"/>
    </source>
</evidence>
<keyword evidence="1" id="KW-0349">Heme</keyword>
<evidence type="ECO:0000313" key="7">
    <source>
        <dbReference type="EMBL" id="EAR94723.1"/>
    </source>
</evidence>
<dbReference type="AlphaFoldDB" id="Q23D01"/>
<evidence type="ECO:0000259" key="6">
    <source>
        <dbReference type="PROSITE" id="PS50255"/>
    </source>
</evidence>
<feature type="compositionally biased region" description="Polar residues" evidence="5">
    <location>
        <begin position="1"/>
        <end position="13"/>
    </location>
</feature>
<organism evidence="7 8">
    <name type="scientific">Tetrahymena thermophila (strain SB210)</name>
    <dbReference type="NCBI Taxonomy" id="312017"/>
    <lineage>
        <taxon>Eukaryota</taxon>
        <taxon>Sar</taxon>
        <taxon>Alveolata</taxon>
        <taxon>Ciliophora</taxon>
        <taxon>Intramacronucleata</taxon>
        <taxon>Oligohymenophorea</taxon>
        <taxon>Hymenostomatida</taxon>
        <taxon>Tetrahymenina</taxon>
        <taxon>Tetrahymenidae</taxon>
        <taxon>Tetrahymena</taxon>
    </lineage>
</organism>
<dbReference type="RefSeq" id="XP_001014885.1">
    <property type="nucleotide sequence ID" value="XM_001014885.1"/>
</dbReference>
<dbReference type="Pfam" id="PF00173">
    <property type="entry name" value="Cyt-b5"/>
    <property type="match status" value="1"/>
</dbReference>
<reference evidence="8" key="1">
    <citation type="journal article" date="2006" name="PLoS Biol.">
        <title>Macronuclear genome sequence of the ciliate Tetrahymena thermophila, a model eukaryote.</title>
        <authorList>
            <person name="Eisen J.A."/>
            <person name="Coyne R.S."/>
            <person name="Wu M."/>
            <person name="Wu D."/>
            <person name="Thiagarajan M."/>
            <person name="Wortman J.R."/>
            <person name="Badger J.H."/>
            <person name="Ren Q."/>
            <person name="Amedeo P."/>
            <person name="Jones K.M."/>
            <person name="Tallon L.J."/>
            <person name="Delcher A.L."/>
            <person name="Salzberg S.L."/>
            <person name="Silva J.C."/>
            <person name="Haas B.J."/>
            <person name="Majoros W.H."/>
            <person name="Farzad M."/>
            <person name="Carlton J.M."/>
            <person name="Smith R.K. Jr."/>
            <person name="Garg J."/>
            <person name="Pearlman R.E."/>
            <person name="Karrer K.M."/>
            <person name="Sun L."/>
            <person name="Manning G."/>
            <person name="Elde N.C."/>
            <person name="Turkewitz A.P."/>
            <person name="Asai D.J."/>
            <person name="Wilkes D.E."/>
            <person name="Wang Y."/>
            <person name="Cai H."/>
            <person name="Collins K."/>
            <person name="Stewart B.A."/>
            <person name="Lee S.R."/>
            <person name="Wilamowska K."/>
            <person name="Weinberg Z."/>
            <person name="Ruzzo W.L."/>
            <person name="Wloga D."/>
            <person name="Gaertig J."/>
            <person name="Frankel J."/>
            <person name="Tsao C.-C."/>
            <person name="Gorovsky M.A."/>
            <person name="Keeling P.J."/>
            <person name="Waller R.F."/>
            <person name="Patron N.J."/>
            <person name="Cherry J.M."/>
            <person name="Stover N.A."/>
            <person name="Krieger C.J."/>
            <person name="del Toro C."/>
            <person name="Ryder H.F."/>
            <person name="Williamson S.C."/>
            <person name="Barbeau R.A."/>
            <person name="Hamilton E.P."/>
            <person name="Orias E."/>
        </authorList>
    </citation>
    <scope>NUCLEOTIDE SEQUENCE [LARGE SCALE GENOMIC DNA]</scope>
    <source>
        <strain evidence="8">SB210</strain>
    </source>
</reference>
<name>Q23D01_TETTS</name>
<feature type="domain" description="Cytochrome b5 heme-binding" evidence="6">
    <location>
        <begin position="32"/>
        <end position="108"/>
    </location>
</feature>
<accession>Q23D01</accession>
<dbReference type="SMART" id="SM01117">
    <property type="entry name" value="Cyt-b5"/>
    <property type="match status" value="1"/>
</dbReference>
<dbReference type="KEGG" id="tet:TTHERM_00051880"/>
<dbReference type="PRINTS" id="PR00363">
    <property type="entry name" value="CYTOCHROMEB5"/>
</dbReference>
<dbReference type="EMBL" id="GG662712">
    <property type="protein sequence ID" value="EAR94723.1"/>
    <property type="molecule type" value="Genomic_DNA"/>
</dbReference>
<dbReference type="OrthoDB" id="311396at2759"/>
<keyword evidence="3" id="KW-0408">Iron</keyword>
<dbReference type="SUPFAM" id="SSF55856">
    <property type="entry name" value="Cytochrome b5-like heme/steroid binding domain"/>
    <property type="match status" value="1"/>
</dbReference>
<feature type="region of interest" description="Disordered" evidence="5">
    <location>
        <begin position="1"/>
        <end position="23"/>
    </location>
</feature>
<keyword evidence="2" id="KW-0479">Metal-binding</keyword>
<dbReference type="Proteomes" id="UP000009168">
    <property type="component" value="Unassembled WGS sequence"/>
</dbReference>
<protein>
    <submittedName>
        <fullName evidence="7">Cytochrome b5-like heme/steroid-binding domain protein</fullName>
    </submittedName>
</protein>
<evidence type="ECO:0000313" key="8">
    <source>
        <dbReference type="Proteomes" id="UP000009168"/>
    </source>
</evidence>
<keyword evidence="8" id="KW-1185">Reference proteome</keyword>
<dbReference type="GO" id="GO:0046872">
    <property type="term" value="F:metal ion binding"/>
    <property type="evidence" value="ECO:0007669"/>
    <property type="project" value="UniProtKB-KW"/>
</dbReference>
<dbReference type="HOGENOM" id="CLU_102602_4_0_1"/>
<dbReference type="eggNOG" id="KOG0537">
    <property type="taxonomic scope" value="Eukaryota"/>
</dbReference>
<dbReference type="PANTHER" id="PTHR19359">
    <property type="entry name" value="CYTOCHROME B5"/>
    <property type="match status" value="1"/>
</dbReference>
<dbReference type="PROSITE" id="PS50255">
    <property type="entry name" value="CYTOCHROME_B5_2"/>
    <property type="match status" value="1"/>
</dbReference>
<dbReference type="PANTHER" id="PTHR19359:SF95">
    <property type="entry name" value="CYTOCHROME B5 TYPE B"/>
    <property type="match status" value="1"/>
</dbReference>
<dbReference type="InterPro" id="IPR036400">
    <property type="entry name" value="Cyt_B5-like_heme/steroid_sf"/>
</dbReference>
<dbReference type="InParanoid" id="Q23D01"/>